<dbReference type="Pfam" id="PF12840">
    <property type="entry name" value="HTH_20"/>
    <property type="match status" value="1"/>
</dbReference>
<dbReference type="SMART" id="SM00418">
    <property type="entry name" value="HTH_ARSR"/>
    <property type="match status" value="1"/>
</dbReference>
<evidence type="ECO:0000256" key="1">
    <source>
        <dbReference type="SAM" id="MobiDB-lite"/>
    </source>
</evidence>
<keyword evidence="4" id="KW-1185">Reference proteome</keyword>
<reference evidence="3 4" key="1">
    <citation type="submission" date="2023-07" db="EMBL/GenBank/DDBJ databases">
        <title>Description of novel actinomycetes strains, isolated from tidal flat sediment.</title>
        <authorList>
            <person name="Lu C."/>
        </authorList>
    </citation>
    <scope>NUCLEOTIDE SEQUENCE [LARGE SCALE GENOMIC DNA]</scope>
    <source>
        <strain evidence="3 4">SYSU T00b441</strain>
    </source>
</reference>
<dbReference type="EMBL" id="JAUQYP010000001">
    <property type="protein sequence ID" value="MDO8106344.1"/>
    <property type="molecule type" value="Genomic_DNA"/>
</dbReference>
<dbReference type="SUPFAM" id="SSF46785">
    <property type="entry name" value="Winged helix' DNA-binding domain"/>
    <property type="match status" value="1"/>
</dbReference>
<sequence>MDTAALLLHPVRLRIVQAMLGGRELTTADLVAQLPEVSPATVYRQVSTLADAGILLVVDEQRVRGAVQRTYALDVAAAQVSAQDIAALTPEQHRQGFTAFVAGLLAQLDAYLASSTSDPATDQLGYRTVALWVTDEEMAALAAEMSAPVLRLLNRGPGEGRTRRLLSTVLMPDRTTSPPPGGPGPHRAP</sequence>
<protein>
    <submittedName>
        <fullName evidence="3">Helix-turn-helix domain-containing protein</fullName>
    </submittedName>
</protein>
<organism evidence="3 4">
    <name type="scientific">Actinotalea lenta</name>
    <dbReference type="NCBI Taxonomy" id="3064654"/>
    <lineage>
        <taxon>Bacteria</taxon>
        <taxon>Bacillati</taxon>
        <taxon>Actinomycetota</taxon>
        <taxon>Actinomycetes</taxon>
        <taxon>Micrococcales</taxon>
        <taxon>Cellulomonadaceae</taxon>
        <taxon>Actinotalea</taxon>
    </lineage>
</organism>
<dbReference type="Gene3D" id="1.10.10.10">
    <property type="entry name" value="Winged helix-like DNA-binding domain superfamily/Winged helix DNA-binding domain"/>
    <property type="match status" value="1"/>
</dbReference>
<evidence type="ECO:0000313" key="4">
    <source>
        <dbReference type="Proteomes" id="UP001232536"/>
    </source>
</evidence>
<comment type="caution">
    <text evidence="3">The sequence shown here is derived from an EMBL/GenBank/DDBJ whole genome shotgun (WGS) entry which is preliminary data.</text>
</comment>
<gene>
    <name evidence="3" type="ORF">Q6348_03940</name>
</gene>
<feature type="region of interest" description="Disordered" evidence="1">
    <location>
        <begin position="170"/>
        <end position="189"/>
    </location>
</feature>
<dbReference type="InterPro" id="IPR036390">
    <property type="entry name" value="WH_DNA-bd_sf"/>
</dbReference>
<evidence type="ECO:0000259" key="2">
    <source>
        <dbReference type="SMART" id="SM00418"/>
    </source>
</evidence>
<accession>A0ABT9D7X3</accession>
<name>A0ABT9D7X3_9CELL</name>
<dbReference type="RefSeq" id="WP_304600017.1">
    <property type="nucleotide sequence ID" value="NZ_JAUQYP010000001.1"/>
</dbReference>
<dbReference type="Gene3D" id="6.10.140.2180">
    <property type="match status" value="1"/>
</dbReference>
<feature type="domain" description="HTH arsR-type" evidence="2">
    <location>
        <begin position="2"/>
        <end position="84"/>
    </location>
</feature>
<proteinExistence type="predicted"/>
<dbReference type="InterPro" id="IPR001845">
    <property type="entry name" value="HTH_ArsR_DNA-bd_dom"/>
</dbReference>
<dbReference type="InterPro" id="IPR036388">
    <property type="entry name" value="WH-like_DNA-bd_sf"/>
</dbReference>
<evidence type="ECO:0000313" key="3">
    <source>
        <dbReference type="EMBL" id="MDO8106344.1"/>
    </source>
</evidence>
<dbReference type="Proteomes" id="UP001232536">
    <property type="component" value="Unassembled WGS sequence"/>
</dbReference>